<dbReference type="GeneID" id="95578853"/>
<feature type="domain" description="ATP-dependent DNA ligase family profile" evidence="1">
    <location>
        <begin position="1"/>
        <end position="85"/>
    </location>
</feature>
<name>A0ABY5Q7Y7_9ACTN</name>
<gene>
    <name evidence="2" type="ORF">NRK68_35530</name>
</gene>
<dbReference type="EMBL" id="CP102516">
    <property type="protein sequence ID" value="UUY52571.1"/>
    <property type="molecule type" value="Genomic_DNA"/>
</dbReference>
<organism evidence="2 3">
    <name type="scientific">Streptomyces yangpuensis</name>
    <dbReference type="NCBI Taxonomy" id="1648182"/>
    <lineage>
        <taxon>Bacteria</taxon>
        <taxon>Bacillati</taxon>
        <taxon>Actinomycetota</taxon>
        <taxon>Actinomycetes</taxon>
        <taxon>Kitasatosporales</taxon>
        <taxon>Streptomycetaceae</taxon>
        <taxon>Streptomyces</taxon>
    </lineage>
</organism>
<evidence type="ECO:0000259" key="1">
    <source>
        <dbReference type="PROSITE" id="PS50160"/>
    </source>
</evidence>
<evidence type="ECO:0000313" key="3">
    <source>
        <dbReference type="Proteomes" id="UP001057738"/>
    </source>
</evidence>
<dbReference type="Gene3D" id="3.30.470.30">
    <property type="entry name" value="DNA ligase/mRNA capping enzyme"/>
    <property type="match status" value="1"/>
</dbReference>
<evidence type="ECO:0000313" key="2">
    <source>
        <dbReference type="EMBL" id="UUY52571.1"/>
    </source>
</evidence>
<reference evidence="2" key="1">
    <citation type="submission" date="2022-08" db="EMBL/GenBank/DDBJ databases">
        <authorList>
            <person name="Tian L."/>
        </authorList>
    </citation>
    <scope>NUCLEOTIDE SEQUENCE</scope>
    <source>
        <strain evidence="2">CM253</strain>
        <plasmid evidence="2">psa3239</plasmid>
    </source>
</reference>
<dbReference type="Proteomes" id="UP001057738">
    <property type="component" value="Plasmid psa3239"/>
</dbReference>
<accession>A0ABY5Q7Y7</accession>
<keyword evidence="2" id="KW-0614">Plasmid</keyword>
<keyword evidence="3" id="KW-1185">Reference proteome</keyword>
<dbReference type="RefSeq" id="WP_257858298.1">
    <property type="nucleotide sequence ID" value="NZ_CP102516.1"/>
</dbReference>
<proteinExistence type="predicted"/>
<dbReference type="InterPro" id="IPR012310">
    <property type="entry name" value="DNA_ligase_ATP-dep_cent"/>
</dbReference>
<dbReference type="Pfam" id="PF01068">
    <property type="entry name" value="DNA_ligase_A_M"/>
    <property type="match status" value="1"/>
</dbReference>
<dbReference type="PROSITE" id="PS50160">
    <property type="entry name" value="DNA_LIGASE_A3"/>
    <property type="match status" value="1"/>
</dbReference>
<protein>
    <recommendedName>
        <fullName evidence="1">ATP-dependent DNA ligase family profile domain-containing protein</fullName>
    </recommendedName>
</protein>
<sequence>MQHDGQELLGRPYAERRALLENLFTEHALTAPWTLVPQTTDLATAREWLESWTDVGAEGIVVKPLNGRLPAYRGVARQLHFPRFP</sequence>
<dbReference type="SUPFAM" id="SSF56091">
    <property type="entry name" value="DNA ligase/mRNA capping enzyme, catalytic domain"/>
    <property type="match status" value="1"/>
</dbReference>
<geneLocation type="plasmid" evidence="2 3">
    <name>psa3239</name>
</geneLocation>